<proteinExistence type="inferred from homology"/>
<evidence type="ECO:0000256" key="7">
    <source>
        <dbReference type="ARBA" id="ARBA00023237"/>
    </source>
</evidence>
<organism evidence="10 11">
    <name type="scientific">Falsiporphyromonas endometrii</name>
    <dbReference type="NCBI Taxonomy" id="1387297"/>
    <lineage>
        <taxon>Bacteria</taxon>
        <taxon>Pseudomonadati</taxon>
        <taxon>Bacteroidota</taxon>
        <taxon>Bacteroidia</taxon>
        <taxon>Bacteroidales</taxon>
        <taxon>Porphyromonadaceae</taxon>
        <taxon>Falsiporphyromonas</taxon>
    </lineage>
</organism>
<feature type="chain" id="PRO_5046949870" evidence="8">
    <location>
        <begin position="21"/>
        <end position="436"/>
    </location>
</feature>
<reference evidence="11" key="1">
    <citation type="journal article" date="2019" name="Int. J. Syst. Evol. Microbiol.">
        <title>The Global Catalogue of Microorganisms (GCM) 10K type strain sequencing project: providing services to taxonomists for standard genome sequencing and annotation.</title>
        <authorList>
            <consortium name="The Broad Institute Genomics Platform"/>
            <consortium name="The Broad Institute Genome Sequencing Center for Infectious Disease"/>
            <person name="Wu L."/>
            <person name="Ma J."/>
        </authorList>
    </citation>
    <scope>NUCLEOTIDE SEQUENCE [LARGE SCALE GENOMIC DNA]</scope>
    <source>
        <strain evidence="11">CGMCC 4.7357</strain>
    </source>
</reference>
<feature type="domain" description="Outer membrane protein beta-barrel" evidence="9">
    <location>
        <begin position="291"/>
        <end position="436"/>
    </location>
</feature>
<evidence type="ECO:0000256" key="2">
    <source>
        <dbReference type="ARBA" id="ARBA00008163"/>
    </source>
</evidence>
<accession>A0ABV9K7J5</accession>
<evidence type="ECO:0000259" key="9">
    <source>
        <dbReference type="Pfam" id="PF13505"/>
    </source>
</evidence>
<evidence type="ECO:0000313" key="11">
    <source>
        <dbReference type="Proteomes" id="UP001596020"/>
    </source>
</evidence>
<feature type="signal peptide" evidence="8">
    <location>
        <begin position="1"/>
        <end position="20"/>
    </location>
</feature>
<dbReference type="EMBL" id="JBHSGO010000152">
    <property type="protein sequence ID" value="MFC4665919.1"/>
    <property type="molecule type" value="Genomic_DNA"/>
</dbReference>
<evidence type="ECO:0000256" key="5">
    <source>
        <dbReference type="ARBA" id="ARBA00022729"/>
    </source>
</evidence>
<keyword evidence="11" id="KW-1185">Reference proteome</keyword>
<name>A0ABV9K7J5_9PORP</name>
<protein>
    <submittedName>
        <fullName evidence="10">OmpP1/FadL family transporter</fullName>
    </submittedName>
</protein>
<comment type="subcellular location">
    <subcellularLocation>
        <location evidence="1">Cell outer membrane</location>
        <topology evidence="1">Multi-pass membrane protein</topology>
    </subcellularLocation>
</comment>
<dbReference type="PANTHER" id="PTHR35093">
    <property type="entry name" value="OUTER MEMBRANE PROTEIN NMB0088-RELATED"/>
    <property type="match status" value="1"/>
</dbReference>
<sequence>MRKILLTSVVCLACVMPILAGGVLTNTNQHVSFLRMVARGASIGISGAYYNPAGTAFMNDGIYLSFNGQSVYQTRTIDSKFMLGTDMDFSHKYKGKASAPFLPNVMAAYKKGNLAFSGSFGIIGGGGKASFNEGLPMFSNAVHAAMAMQKIPPKAYSINSSLDGSQMIWGLQMGAAYKFNDWLSGYAGGRMNYFTGGYEGFLQASLRGKNPVEVVGIDLDCTQTGWGLTPILGLDAKLGKFNIGLKYEFITKMNIENKTKKSEYRIKGVPQDINSPLAAYKDGVNTPNDIPALLSAAVQYSILPSLRASVEYHYYFDKQAGMAQDKQKSLDRGTIEYLAGIEWDVTKILTISAGYQNTNYGQTDGFQSDTSFSCDSYSIGLGAEVKLNKHLNLNVGYFWTNYSDYKMKAQIAKNIASDNTYSRTNKVFGLGIDYKF</sequence>
<evidence type="ECO:0000313" key="10">
    <source>
        <dbReference type="EMBL" id="MFC4665919.1"/>
    </source>
</evidence>
<evidence type="ECO:0000256" key="6">
    <source>
        <dbReference type="ARBA" id="ARBA00023136"/>
    </source>
</evidence>
<comment type="caution">
    <text evidence="10">The sequence shown here is derived from an EMBL/GenBank/DDBJ whole genome shotgun (WGS) entry which is preliminary data.</text>
</comment>
<evidence type="ECO:0000256" key="4">
    <source>
        <dbReference type="ARBA" id="ARBA00022692"/>
    </source>
</evidence>
<evidence type="ECO:0000256" key="1">
    <source>
        <dbReference type="ARBA" id="ARBA00004571"/>
    </source>
</evidence>
<dbReference type="Proteomes" id="UP001596020">
    <property type="component" value="Unassembled WGS sequence"/>
</dbReference>
<comment type="similarity">
    <text evidence="2">Belongs to the OmpP1/FadL family.</text>
</comment>
<keyword evidence="6" id="KW-0472">Membrane</keyword>
<dbReference type="InterPro" id="IPR005017">
    <property type="entry name" value="OMPP1/FadL/TodX"/>
</dbReference>
<keyword evidence="4" id="KW-0812">Transmembrane</keyword>
<dbReference type="PANTHER" id="PTHR35093:SF8">
    <property type="entry name" value="OUTER MEMBRANE PROTEIN NMB0088-RELATED"/>
    <property type="match status" value="1"/>
</dbReference>
<evidence type="ECO:0000256" key="3">
    <source>
        <dbReference type="ARBA" id="ARBA00022452"/>
    </source>
</evidence>
<dbReference type="SUPFAM" id="SSF56935">
    <property type="entry name" value="Porins"/>
    <property type="match status" value="1"/>
</dbReference>
<keyword evidence="3" id="KW-1134">Transmembrane beta strand</keyword>
<evidence type="ECO:0000256" key="8">
    <source>
        <dbReference type="SAM" id="SignalP"/>
    </source>
</evidence>
<dbReference type="InterPro" id="IPR027385">
    <property type="entry name" value="Beta-barrel_OMP"/>
</dbReference>
<dbReference type="Pfam" id="PF13505">
    <property type="entry name" value="OMP_b-brl"/>
    <property type="match status" value="1"/>
</dbReference>
<gene>
    <name evidence="10" type="ORF">ACFO3G_04790</name>
</gene>
<dbReference type="Gene3D" id="2.40.160.60">
    <property type="entry name" value="Outer membrane protein transport protein (OMPP1/FadL/TodX)"/>
    <property type="match status" value="1"/>
</dbReference>
<keyword evidence="5 8" id="KW-0732">Signal</keyword>
<keyword evidence="7" id="KW-0998">Cell outer membrane</keyword>
<dbReference type="RefSeq" id="WP_380078477.1">
    <property type="nucleotide sequence ID" value="NZ_JBHSGO010000152.1"/>
</dbReference>